<dbReference type="InterPro" id="IPR058281">
    <property type="entry name" value="DUF7975"/>
</dbReference>
<dbReference type="Proteomes" id="UP000199126">
    <property type="component" value="Unassembled WGS sequence"/>
</dbReference>
<gene>
    <name evidence="2" type="ORF">SAMN04487948_10489</name>
</gene>
<dbReference type="Pfam" id="PF25930">
    <property type="entry name" value="DUF7975"/>
    <property type="match status" value="1"/>
</dbReference>
<name>A0A1H8RKR4_9EURY</name>
<dbReference type="AlphaFoldDB" id="A0A1H8RKR4"/>
<protein>
    <recommendedName>
        <fullName evidence="1">DUF7975 domain-containing protein</fullName>
    </recommendedName>
</protein>
<dbReference type="RefSeq" id="WP_089823225.1">
    <property type="nucleotide sequence ID" value="NZ_FODV01000004.1"/>
</dbReference>
<evidence type="ECO:0000313" key="3">
    <source>
        <dbReference type="Proteomes" id="UP000199126"/>
    </source>
</evidence>
<reference evidence="3" key="1">
    <citation type="submission" date="2016-10" db="EMBL/GenBank/DDBJ databases">
        <authorList>
            <person name="Varghese N."/>
            <person name="Submissions S."/>
        </authorList>
    </citation>
    <scope>NUCLEOTIDE SEQUENCE [LARGE SCALE GENOMIC DNA]</scope>
    <source>
        <strain evidence="3">CGMCC 1.10121</strain>
    </source>
</reference>
<evidence type="ECO:0000259" key="1">
    <source>
        <dbReference type="Pfam" id="PF25930"/>
    </source>
</evidence>
<proteinExistence type="predicted"/>
<evidence type="ECO:0000313" key="2">
    <source>
        <dbReference type="EMBL" id="SEO67061.1"/>
    </source>
</evidence>
<accession>A0A1H8RKR4</accession>
<keyword evidence="3" id="KW-1185">Reference proteome</keyword>
<feature type="domain" description="DUF7975" evidence="1">
    <location>
        <begin position="1"/>
        <end position="136"/>
    </location>
</feature>
<sequence length="137" mass="15701">MTRFEADTPAERRKLFADGIVAHRNRSSAYLTIEADPDPELDGTDEDGDPLPTAWVQFSEKTFNFDVTDDELDRLKAMLEEFPEFRIDQLESPETAEGTNVRVSARSDANRLAGFVDRLFQEVYGRDEHYRAWVVAL</sequence>
<organism evidence="2 3">
    <name type="scientific">Halogranum amylolyticum</name>
    <dbReference type="NCBI Taxonomy" id="660520"/>
    <lineage>
        <taxon>Archaea</taxon>
        <taxon>Methanobacteriati</taxon>
        <taxon>Methanobacteriota</taxon>
        <taxon>Stenosarchaea group</taxon>
        <taxon>Halobacteria</taxon>
        <taxon>Halobacteriales</taxon>
        <taxon>Haloferacaceae</taxon>
    </lineage>
</organism>
<dbReference type="OrthoDB" id="193911at2157"/>
<dbReference type="EMBL" id="FODV01000004">
    <property type="protein sequence ID" value="SEO67061.1"/>
    <property type="molecule type" value="Genomic_DNA"/>
</dbReference>